<dbReference type="KEGG" id="esi:Exig_2119"/>
<keyword evidence="3" id="KW-1185">Reference proteome</keyword>
<dbReference type="EMBL" id="CP001022">
    <property type="protein sequence ID" value="ACB61571.1"/>
    <property type="molecule type" value="Genomic_DNA"/>
</dbReference>
<dbReference type="RefSeq" id="WP_012370988.1">
    <property type="nucleotide sequence ID" value="NC_010556.1"/>
</dbReference>
<dbReference type="Gene3D" id="3.30.420.40">
    <property type="match status" value="2"/>
</dbReference>
<reference evidence="3" key="3">
    <citation type="submission" date="2008-04" db="EMBL/GenBank/DDBJ databases">
        <title>Complete sequence of chromosome of Exiguobacterium sibiricum 255-15.</title>
        <authorList>
            <consortium name="US DOE Joint Genome Institute"/>
            <person name="Copeland A."/>
            <person name="Lucas S."/>
            <person name="Lapidus A."/>
            <person name="Glavina del Rio T."/>
            <person name="Dalin E."/>
            <person name="Tice H."/>
            <person name="Bruce D."/>
            <person name="Goodwin L."/>
            <person name="Pitluck S."/>
            <person name="Kiss H."/>
            <person name="Chertkov O."/>
            <person name="Monk C."/>
            <person name="Brettin T."/>
            <person name="Detter J.C."/>
            <person name="Han C."/>
            <person name="Kuske C.R."/>
            <person name="Schmutz J."/>
            <person name="Larimer F."/>
            <person name="Land M."/>
            <person name="Hauser L."/>
            <person name="Kyrpides N."/>
            <person name="Mikhailova N."/>
            <person name="Vishnivetskaya T."/>
            <person name="Rodrigues D.F."/>
            <person name="Gilichinsky D."/>
            <person name="Tiedje J."/>
            <person name="Richardson P."/>
        </authorList>
    </citation>
    <scope>NUCLEOTIDE SEQUENCE [LARGE SCALE GENOMIC DNA]</scope>
    <source>
        <strain evidence="3">DSM 17290 / CIP 109462 / JCM 13490 / 255-15</strain>
    </source>
</reference>
<evidence type="ECO:0000256" key="1">
    <source>
        <dbReference type="SAM" id="MobiDB-lite"/>
    </source>
</evidence>
<dbReference type="HOGENOM" id="CLU_476299_0_0_9"/>
<feature type="region of interest" description="Disordered" evidence="1">
    <location>
        <begin position="530"/>
        <end position="583"/>
    </location>
</feature>
<accession>B1YJT3</accession>
<evidence type="ECO:0000313" key="2">
    <source>
        <dbReference type="EMBL" id="ACB61571.1"/>
    </source>
</evidence>
<reference evidence="2 3" key="1">
    <citation type="journal article" date="2006" name="Extremophiles">
        <title>Characterization of Exiguobacterium isolates from the Siberian permafrost. Description of Exiguobacterium sibiricum sp. nov.</title>
        <authorList>
            <person name="Rodrigues D.F."/>
            <person name="Goris J."/>
            <person name="Vishnivetskaya T."/>
            <person name="Gilichinsky D."/>
            <person name="Thomashow M.F."/>
            <person name="Tiedje J.M."/>
        </authorList>
    </citation>
    <scope>NUCLEOTIDE SEQUENCE [LARGE SCALE GENOMIC DNA]</scope>
    <source>
        <strain evidence="3">DSM 17290 / CIP 109462 / JCM 13490 / 255-15</strain>
    </source>
</reference>
<protein>
    <submittedName>
        <fullName evidence="2">Fimbrial assembly family protein</fullName>
    </submittedName>
</protein>
<dbReference type="Proteomes" id="UP000001681">
    <property type="component" value="Chromosome"/>
</dbReference>
<evidence type="ECO:0000313" key="3">
    <source>
        <dbReference type="Proteomes" id="UP000001681"/>
    </source>
</evidence>
<dbReference type="eggNOG" id="COG3166">
    <property type="taxonomic scope" value="Bacteria"/>
</dbReference>
<dbReference type="Gene3D" id="3.30.1490.300">
    <property type="match status" value="1"/>
</dbReference>
<gene>
    <name evidence="2" type="ordered locus">Exig_2119</name>
</gene>
<proteinExistence type="predicted"/>
<sequence>MAQARRRGTYIYFNFTDVGIFGAVVKKGVIKRRGVVSLPPGTLQGGWLQPEASLDLIFDSLLAKLKVPRGSQAVLAIDGSLVLARKLEIPETVETNQIRGYLFMELGHSIVLPFEEPYFDYTLLEEDGKREIMLYAAPNEALKQYMELFRKKHIRLVAAEPQPLATFFGLDALYEVEADSNLLIWNVNATNHQLIIIEDKIPRLIRSVDTFVANAWEVDVIEDRLHYRYQSDDTNVEFILEEMLLEFSRVLDFYRFSLARDGREISRVMLTGDFPFQEELVRRFETNFDVRLEQLPDVLDVAGQSIPKAYLPLVGLATVHKDRINLLPDSDVAPKFPLVASLILLLFGGMAGGYLYWQTDQFADRIETANNQIQIVRTLQSESAQSAKQEVAQLKQTVDDLEATPRPAVPTLERITRYLPERGYILQFAYGADHLVTMNAQFETLDELNGFYRQLLTDTAFTGVTLTNVTTKTMNEQAEVVTSTTIDPTTGAEIPTTTITPTDETATEEPRYIGQFGLTVVPAEVIKGETNQADPDAPKEDAATDAVVDPEAEATETVEPPTTDTGTEANEPVSTEVEEVEEN</sequence>
<reference evidence="2 3" key="2">
    <citation type="journal article" date="2008" name="BMC Genomics">
        <title>Architecture of thermal adaptation in an Exiguobacterium sibiricum strain isolated from 3 million year old permafrost: a genome and transcriptome approach.</title>
        <authorList>
            <person name="Rodrigues D.F."/>
            <person name="Ivanova N."/>
            <person name="He Z."/>
            <person name="Huebner M."/>
            <person name="Zhou J."/>
            <person name="Tiedje J.M."/>
        </authorList>
    </citation>
    <scope>NUCLEOTIDE SEQUENCE [LARGE SCALE GENOMIC DNA]</scope>
    <source>
        <strain evidence="3">DSM 17290 / CIP 109462 / JCM 13490 / 255-15</strain>
    </source>
</reference>
<dbReference type="OrthoDB" id="2690797at2"/>
<dbReference type="eggNOG" id="COG4972">
    <property type="taxonomic scope" value="Bacteria"/>
</dbReference>
<organism evidence="2 3">
    <name type="scientific">Exiguobacterium sibiricum (strain DSM 17290 / CCUG 55495 / CIP 109462 / JCM 13490 / 255-15)</name>
    <dbReference type="NCBI Taxonomy" id="262543"/>
    <lineage>
        <taxon>Bacteria</taxon>
        <taxon>Bacillati</taxon>
        <taxon>Bacillota</taxon>
        <taxon>Bacilli</taxon>
        <taxon>Bacillales</taxon>
        <taxon>Bacillales Family XII. Incertae Sedis</taxon>
        <taxon>Exiguobacterium</taxon>
    </lineage>
</organism>
<feature type="compositionally biased region" description="Low complexity" evidence="1">
    <location>
        <begin position="557"/>
        <end position="568"/>
    </location>
</feature>
<name>B1YJT3_EXIS2</name>
<dbReference type="AlphaFoldDB" id="B1YJT3"/>
<dbReference type="STRING" id="262543.Exig_2119"/>